<dbReference type="InterPro" id="IPR050585">
    <property type="entry name" value="Xaa-Pro_dipeptidyl-ppase/CocE"/>
</dbReference>
<dbReference type="SUPFAM" id="SSF53474">
    <property type="entry name" value="alpha/beta-Hydrolases"/>
    <property type="match status" value="1"/>
</dbReference>
<accession>A0A0D0DW82</accession>
<evidence type="ECO:0000259" key="1">
    <source>
        <dbReference type="Pfam" id="PF00326"/>
    </source>
</evidence>
<dbReference type="SUPFAM" id="SSF69322">
    <property type="entry name" value="Tricorn protease domain 2"/>
    <property type="match status" value="1"/>
</dbReference>
<dbReference type="GO" id="GO:0006508">
    <property type="term" value="P:proteolysis"/>
    <property type="evidence" value="ECO:0007669"/>
    <property type="project" value="InterPro"/>
</dbReference>
<dbReference type="Proteomes" id="UP000054538">
    <property type="component" value="Unassembled WGS sequence"/>
</dbReference>
<evidence type="ECO:0000313" key="3">
    <source>
        <dbReference type="Proteomes" id="UP000054538"/>
    </source>
</evidence>
<dbReference type="Pfam" id="PF00326">
    <property type="entry name" value="Peptidase_S9"/>
    <property type="match status" value="1"/>
</dbReference>
<sequence length="658" mass="72062">MPIEAPYGKWVSPITSDTAIQSNIVFDDVIVDPVTSIIYHIEERPDDGGRCVIVHTVTNKDIIPSPCNARSAVQEYGGAAAIAYNGVIYFSNYVDNRVYAVEEGNEPVPVTPENSKWRYANFAIHPKQTNLLVSILEDHTVDTPQTIINTLCLIDTHAATKTNLVEGADFYATPVFNLSGTKIAWQEWYQPDMPFEGALIYIADVSVVNDGIELSNKTYVAGEKLNISATYPAWISDTKLIYTSDESNGFQNPFIYSTETGVATAALTEPVEQDFAEPAWHLGLYPYALQGDGSYGAFTAFKGGRNILYMLDLTKPSDPVPIFDFPYTVAQHLRPTGPDTFVFTASMAATPGGVLLCALSAPSFAPTYKVLKPSAGSVASYDPYISPPSPMQLDRGGEPLYVVFYAPKNIDYTGPPGEKPPCIVHVHGGPTSMEPQVLNWQKMYFTSRGYAWLDVNYGGSSGYGRAYIERLAGKWGIMDIQDCQDAVSILASQDLVDGGRTAVRGGSAGGYTTLSSITLAPNPRFYKAATSAYGGISDLVLLAQSTEKFELQYMYKLLGGSPDEVPQTYQDRSAFYNVVNPKTSEVNISVPLLMLQGNDDSVVPPDQAHAFLQKIADYAPNEKVSSHFYDDEGHGWHLASTIKDVLEREHAWYDENLL</sequence>
<reference evidence="2 3" key="1">
    <citation type="submission" date="2014-04" db="EMBL/GenBank/DDBJ databases">
        <authorList>
            <consortium name="DOE Joint Genome Institute"/>
            <person name="Kuo A."/>
            <person name="Kohler A."/>
            <person name="Jargeat P."/>
            <person name="Nagy L.G."/>
            <person name="Floudas D."/>
            <person name="Copeland A."/>
            <person name="Barry K.W."/>
            <person name="Cichocki N."/>
            <person name="Veneault-Fourrey C."/>
            <person name="LaButti K."/>
            <person name="Lindquist E.A."/>
            <person name="Lipzen A."/>
            <person name="Lundell T."/>
            <person name="Morin E."/>
            <person name="Murat C."/>
            <person name="Sun H."/>
            <person name="Tunlid A."/>
            <person name="Henrissat B."/>
            <person name="Grigoriev I.V."/>
            <person name="Hibbett D.S."/>
            <person name="Martin F."/>
            <person name="Nordberg H.P."/>
            <person name="Cantor M.N."/>
            <person name="Hua S.X."/>
        </authorList>
    </citation>
    <scope>NUCLEOTIDE SEQUENCE [LARGE SCALE GENOMIC DNA]</scope>
    <source>
        <strain evidence="2 3">Ve08.2h10</strain>
    </source>
</reference>
<name>A0A0D0DW82_9AGAM</name>
<dbReference type="InterPro" id="IPR029058">
    <property type="entry name" value="AB_hydrolase_fold"/>
</dbReference>
<organism evidence="2 3">
    <name type="scientific">Paxillus rubicundulus Ve08.2h10</name>
    <dbReference type="NCBI Taxonomy" id="930991"/>
    <lineage>
        <taxon>Eukaryota</taxon>
        <taxon>Fungi</taxon>
        <taxon>Dikarya</taxon>
        <taxon>Basidiomycota</taxon>
        <taxon>Agaricomycotina</taxon>
        <taxon>Agaricomycetes</taxon>
        <taxon>Agaricomycetidae</taxon>
        <taxon>Boletales</taxon>
        <taxon>Paxilineae</taxon>
        <taxon>Paxillaceae</taxon>
        <taxon>Paxillus</taxon>
    </lineage>
</organism>
<dbReference type="InterPro" id="IPR001375">
    <property type="entry name" value="Peptidase_S9_cat"/>
</dbReference>
<dbReference type="Gene3D" id="3.40.50.1820">
    <property type="entry name" value="alpha/beta hydrolase"/>
    <property type="match status" value="1"/>
</dbReference>
<proteinExistence type="predicted"/>
<dbReference type="EMBL" id="KN824857">
    <property type="protein sequence ID" value="KIK99498.1"/>
    <property type="molecule type" value="Genomic_DNA"/>
</dbReference>
<dbReference type="InParanoid" id="A0A0D0DW82"/>
<dbReference type="GO" id="GO:0008236">
    <property type="term" value="F:serine-type peptidase activity"/>
    <property type="evidence" value="ECO:0007669"/>
    <property type="project" value="InterPro"/>
</dbReference>
<reference evidence="3" key="2">
    <citation type="submission" date="2015-01" db="EMBL/GenBank/DDBJ databases">
        <title>Evolutionary Origins and Diversification of the Mycorrhizal Mutualists.</title>
        <authorList>
            <consortium name="DOE Joint Genome Institute"/>
            <consortium name="Mycorrhizal Genomics Consortium"/>
            <person name="Kohler A."/>
            <person name="Kuo A."/>
            <person name="Nagy L.G."/>
            <person name="Floudas D."/>
            <person name="Copeland A."/>
            <person name="Barry K.W."/>
            <person name="Cichocki N."/>
            <person name="Veneault-Fourrey C."/>
            <person name="LaButti K."/>
            <person name="Lindquist E.A."/>
            <person name="Lipzen A."/>
            <person name="Lundell T."/>
            <person name="Morin E."/>
            <person name="Murat C."/>
            <person name="Riley R."/>
            <person name="Ohm R."/>
            <person name="Sun H."/>
            <person name="Tunlid A."/>
            <person name="Henrissat B."/>
            <person name="Grigoriev I.V."/>
            <person name="Hibbett D.S."/>
            <person name="Martin F."/>
        </authorList>
    </citation>
    <scope>NUCLEOTIDE SEQUENCE [LARGE SCALE GENOMIC DNA]</scope>
    <source>
        <strain evidence="3">Ve08.2h10</strain>
    </source>
</reference>
<dbReference type="HOGENOM" id="CLU_012236_1_0_1"/>
<dbReference type="OrthoDB" id="43744at2759"/>
<keyword evidence="3" id="KW-1185">Reference proteome</keyword>
<gene>
    <name evidence="2" type="ORF">PAXRUDRAFT_822657</name>
</gene>
<dbReference type="AlphaFoldDB" id="A0A0D0DW82"/>
<dbReference type="STRING" id="930991.A0A0D0DW82"/>
<feature type="domain" description="Peptidase S9 prolyl oligopeptidase catalytic" evidence="1">
    <location>
        <begin position="439"/>
        <end position="657"/>
    </location>
</feature>
<dbReference type="PANTHER" id="PTHR43056:SF5">
    <property type="entry name" value="PEPTIDASE S9 PROLYL OLIGOPEPTIDASE CATALYTIC DOMAIN-CONTAINING PROTEIN"/>
    <property type="match status" value="1"/>
</dbReference>
<dbReference type="PANTHER" id="PTHR43056">
    <property type="entry name" value="PEPTIDASE S9 PROLYL OLIGOPEPTIDASE"/>
    <property type="match status" value="1"/>
</dbReference>
<evidence type="ECO:0000313" key="2">
    <source>
        <dbReference type="EMBL" id="KIK99498.1"/>
    </source>
</evidence>
<protein>
    <recommendedName>
        <fullName evidence="1">Peptidase S9 prolyl oligopeptidase catalytic domain-containing protein</fullName>
    </recommendedName>
</protein>